<name>A0A445BV78_ARAHY</name>
<dbReference type="EMBL" id="SDMP01000008">
    <property type="protein sequence ID" value="RYR42461.1"/>
    <property type="molecule type" value="Genomic_DNA"/>
</dbReference>
<evidence type="ECO:0000313" key="6">
    <source>
        <dbReference type="EMBL" id="RYR42461.1"/>
    </source>
</evidence>
<dbReference type="AlphaFoldDB" id="A0A445BV78"/>
<keyword evidence="3" id="KW-0862">Zinc</keyword>
<reference evidence="6 7" key="1">
    <citation type="submission" date="2019-01" db="EMBL/GenBank/DDBJ databases">
        <title>Sequencing of cultivated peanut Arachis hypogaea provides insights into genome evolution and oil improvement.</title>
        <authorList>
            <person name="Chen X."/>
        </authorList>
    </citation>
    <scope>NUCLEOTIDE SEQUENCE [LARGE SCALE GENOMIC DNA]</scope>
    <source>
        <strain evidence="7">cv. Fuhuasheng</strain>
        <tissue evidence="6">Leaves</tissue>
    </source>
</reference>
<evidence type="ECO:0000256" key="4">
    <source>
        <dbReference type="PROSITE-ProRule" id="PRU00325"/>
    </source>
</evidence>
<dbReference type="InterPro" id="IPR007527">
    <property type="entry name" value="Znf_SWIM"/>
</dbReference>
<organism evidence="6 7">
    <name type="scientific">Arachis hypogaea</name>
    <name type="common">Peanut</name>
    <dbReference type="NCBI Taxonomy" id="3818"/>
    <lineage>
        <taxon>Eukaryota</taxon>
        <taxon>Viridiplantae</taxon>
        <taxon>Streptophyta</taxon>
        <taxon>Embryophyta</taxon>
        <taxon>Tracheophyta</taxon>
        <taxon>Spermatophyta</taxon>
        <taxon>Magnoliopsida</taxon>
        <taxon>eudicotyledons</taxon>
        <taxon>Gunneridae</taxon>
        <taxon>Pentapetalae</taxon>
        <taxon>rosids</taxon>
        <taxon>fabids</taxon>
        <taxon>Fabales</taxon>
        <taxon>Fabaceae</taxon>
        <taxon>Papilionoideae</taxon>
        <taxon>50 kb inversion clade</taxon>
        <taxon>dalbergioids sensu lato</taxon>
        <taxon>Dalbergieae</taxon>
        <taxon>Pterocarpus clade</taxon>
        <taxon>Arachis</taxon>
    </lineage>
</organism>
<gene>
    <name evidence="6" type="ORF">Ahy_A08g038949</name>
</gene>
<dbReference type="STRING" id="3818.A0A445BV78"/>
<evidence type="ECO:0000256" key="1">
    <source>
        <dbReference type="ARBA" id="ARBA00022723"/>
    </source>
</evidence>
<keyword evidence="2 4" id="KW-0863">Zinc-finger</keyword>
<dbReference type="PANTHER" id="PTHR31973">
    <property type="entry name" value="POLYPROTEIN, PUTATIVE-RELATED"/>
    <property type="match status" value="1"/>
</dbReference>
<dbReference type="Pfam" id="PF04434">
    <property type="entry name" value="SWIM"/>
    <property type="match status" value="1"/>
</dbReference>
<evidence type="ECO:0000256" key="2">
    <source>
        <dbReference type="ARBA" id="ARBA00022771"/>
    </source>
</evidence>
<protein>
    <recommendedName>
        <fullName evidence="5">SWIM-type domain-containing protein</fullName>
    </recommendedName>
</protein>
<keyword evidence="7" id="KW-1185">Reference proteome</keyword>
<dbReference type="SMART" id="SM00575">
    <property type="entry name" value="ZnF_PMZ"/>
    <property type="match status" value="1"/>
</dbReference>
<evidence type="ECO:0000259" key="5">
    <source>
        <dbReference type="PROSITE" id="PS50966"/>
    </source>
</evidence>
<dbReference type="Proteomes" id="UP000289738">
    <property type="component" value="Chromosome A08"/>
</dbReference>
<feature type="domain" description="SWIM-type" evidence="5">
    <location>
        <begin position="726"/>
        <end position="758"/>
    </location>
</feature>
<evidence type="ECO:0000256" key="3">
    <source>
        <dbReference type="ARBA" id="ARBA00022833"/>
    </source>
</evidence>
<dbReference type="PANTHER" id="PTHR31973:SF195">
    <property type="entry name" value="MUDR FAMILY TRANSPOSASE"/>
    <property type="match status" value="1"/>
</dbReference>
<accession>A0A445BV78</accession>
<comment type="caution">
    <text evidence="6">The sequence shown here is derived from an EMBL/GenBank/DDBJ whole genome shotgun (WGS) entry which is preliminary data.</text>
</comment>
<dbReference type="Pfam" id="PF10551">
    <property type="entry name" value="MULE"/>
    <property type="match status" value="1"/>
</dbReference>
<sequence length="870" mass="96830">MASEESFVVLVHHRGSIKRKTRSGVKFTDKDPLCIVVTPWTSYDDLVRSVLMKLGLEDAKQVKKFFYRIPVTVLQDTVKYDCFTISSDEDLQVMFLCRRQFPESGGSNRNTTTLATPAGSSSRPAVTSSFVPVYQPVVQAVASPSFAVDLNGSVGDDVRSRENLPNDLLGVAPLGVGDGVLGDPDEDDVEPDMIDDDNGDDIGASELALAAGSSSTGTQQYPPHFSSLDLDAMRQEGVSGHSVGFGVRDAEGTAGLTEFQVGQQFQDKDEALLSVKTYSIRRGVQYKVVESDHRRYVGKCSEFGNGCTWLIRLSLRKRKGIWEVKRYNGPHTCLATSISSDHRSLDYHVISAFIMPMIRAYASVSIKVLLNATAAHFRFRPTYRRVWMAKQKAIAVIYGDWNESYNEIPRWVLGVQLTMPGTVAVLRTSPVRVGGQVDESQAYFHRLFWTFLPCIEAFRHCKSLVSIDGTHLYGKYGGTLLITIAQDGNSNILPVAFALVEGENAESSTFFLSHLRQHVTPQLGLLVISDRHNGIKAALEAPDGGWLPPSAYRAFCIRHVAANFALTFKGKDARRLLVNAAYAKTKVEFDYWFDILQSEDLAMCEWANRIDYSLWTQHRDAGRRFGHMTTNISECANSILKGVRNLPVASLVKATYGRLAELFVCKGRETEAQMETGQQFSQHLVKSIEANLKSARCFTVTLYDRDNSEFTVAETTPTGSFSWGTYRVSLASRTCDCGYFQALHFPCQHALACCAYARVTWTSYVHSVYQISSVFSVYRMRFTPPIPEGFWPPYDGPTVIPGPDRRRAREGRPRSMRIQTNMDEADPNWPKRCGLCRQPGHTRCSCPQLGGSSQTGAISWHVVSVSSNYV</sequence>
<dbReference type="InterPro" id="IPR004332">
    <property type="entry name" value="Transposase_MuDR"/>
</dbReference>
<dbReference type="GO" id="GO:0008270">
    <property type="term" value="F:zinc ion binding"/>
    <property type="evidence" value="ECO:0007669"/>
    <property type="project" value="UniProtKB-KW"/>
</dbReference>
<dbReference type="PROSITE" id="PS50966">
    <property type="entry name" value="ZF_SWIM"/>
    <property type="match status" value="1"/>
</dbReference>
<proteinExistence type="predicted"/>
<dbReference type="Pfam" id="PF03108">
    <property type="entry name" value="DBD_Tnp_Mut"/>
    <property type="match status" value="1"/>
</dbReference>
<evidence type="ECO:0000313" key="7">
    <source>
        <dbReference type="Proteomes" id="UP000289738"/>
    </source>
</evidence>
<dbReference type="InterPro" id="IPR006564">
    <property type="entry name" value="Znf_PMZ"/>
</dbReference>
<keyword evidence="1" id="KW-0479">Metal-binding</keyword>
<dbReference type="InterPro" id="IPR018289">
    <property type="entry name" value="MULE_transposase_dom"/>
</dbReference>